<dbReference type="AlphaFoldDB" id="A0A7R9B007"/>
<dbReference type="FunFam" id="2.10.110.10:FF:000009">
    <property type="entry name" value="Paxillin isoform 1"/>
    <property type="match status" value="1"/>
</dbReference>
<evidence type="ECO:0000256" key="5">
    <source>
        <dbReference type="ARBA" id="ARBA00022833"/>
    </source>
</evidence>
<dbReference type="InterPro" id="IPR017351">
    <property type="entry name" value="PINCH-1-4-like"/>
</dbReference>
<dbReference type="SUPFAM" id="SSF57716">
    <property type="entry name" value="Glucocorticoid receptor-like (DNA-binding domain)"/>
    <property type="match status" value="2"/>
</dbReference>
<reference evidence="11" key="1">
    <citation type="submission" date="2020-11" db="EMBL/GenBank/DDBJ databases">
        <authorList>
            <person name="Tran Van P."/>
        </authorList>
    </citation>
    <scope>NUCLEOTIDE SEQUENCE</scope>
</reference>
<organism evidence="11">
    <name type="scientific">Timema shepardi</name>
    <name type="common">Walking stick</name>
    <dbReference type="NCBI Taxonomy" id="629360"/>
    <lineage>
        <taxon>Eukaryota</taxon>
        <taxon>Metazoa</taxon>
        <taxon>Ecdysozoa</taxon>
        <taxon>Arthropoda</taxon>
        <taxon>Hexapoda</taxon>
        <taxon>Insecta</taxon>
        <taxon>Pterygota</taxon>
        <taxon>Neoptera</taxon>
        <taxon>Polyneoptera</taxon>
        <taxon>Phasmatodea</taxon>
        <taxon>Timematodea</taxon>
        <taxon>Timematoidea</taxon>
        <taxon>Timematidae</taxon>
        <taxon>Timema</taxon>
    </lineage>
</organism>
<dbReference type="PANTHER" id="PTHR24210:SF0">
    <property type="entry name" value="LIM DOMAIN-CONTAINING PROTEIN"/>
    <property type="match status" value="1"/>
</dbReference>
<feature type="domain" description="LIM zinc-binding" evidence="10">
    <location>
        <begin position="127"/>
        <end position="186"/>
    </location>
</feature>
<feature type="domain" description="LIM zinc-binding" evidence="10">
    <location>
        <begin position="187"/>
        <end position="241"/>
    </location>
</feature>
<dbReference type="GO" id="GO:2001046">
    <property type="term" value="P:positive regulation of integrin-mediated signaling pathway"/>
    <property type="evidence" value="ECO:0007669"/>
    <property type="project" value="TreeGrafter"/>
</dbReference>
<evidence type="ECO:0000256" key="1">
    <source>
        <dbReference type="ARBA" id="ARBA00004282"/>
    </source>
</evidence>
<dbReference type="GO" id="GO:1900026">
    <property type="term" value="P:positive regulation of substrate adhesion-dependent cell spreading"/>
    <property type="evidence" value="ECO:0007669"/>
    <property type="project" value="TreeGrafter"/>
</dbReference>
<dbReference type="GO" id="GO:0046872">
    <property type="term" value="F:metal ion binding"/>
    <property type="evidence" value="ECO:0007669"/>
    <property type="project" value="UniProtKB-KW"/>
</dbReference>
<keyword evidence="5 9" id="KW-0862">Zinc</keyword>
<sequence length="241" mass="27433">MAEHFGAHKHDVVVGVKPGQEILCHSCQKPVTGKVNHFQAVEMNRSFRASAYRGRALTKEPRVKFLCPGIEDESLGNCLQIISALGKTWHPEHFKCASCNEPITGDKFNQQDGKPYCEDDYANLFLKRCAECKEPIKEKVIMALNRHWHEEHFKCAKCDKKLADQSFFEKEGKPYCQEDYHLLFSPQCQGCKEPITEMAIGALGKKWHQACFTCMKCGQAVVETQFEVLDDRPICSKCTNK</sequence>
<accession>A0A7R9B007</accession>
<evidence type="ECO:0000256" key="4">
    <source>
        <dbReference type="ARBA" id="ARBA00022737"/>
    </source>
</evidence>
<dbReference type="PROSITE" id="PS50023">
    <property type="entry name" value="LIM_DOMAIN_2"/>
    <property type="match status" value="3"/>
</dbReference>
<name>A0A7R9B007_TIMSH</name>
<evidence type="ECO:0000259" key="10">
    <source>
        <dbReference type="PROSITE" id="PS50023"/>
    </source>
</evidence>
<dbReference type="GO" id="GO:0055120">
    <property type="term" value="C:striated muscle dense body"/>
    <property type="evidence" value="ECO:0007669"/>
    <property type="project" value="UniProtKB-ARBA"/>
</dbReference>
<gene>
    <name evidence="11" type="ORF">TSIB3V08_LOCUS7801</name>
</gene>
<dbReference type="GO" id="GO:0070161">
    <property type="term" value="C:anchoring junction"/>
    <property type="evidence" value="ECO:0007669"/>
    <property type="project" value="UniProtKB-SubCell"/>
</dbReference>
<evidence type="ECO:0000256" key="7">
    <source>
        <dbReference type="ARBA" id="ARBA00023038"/>
    </source>
</evidence>
<keyword evidence="3 9" id="KW-0479">Metal-binding</keyword>
<dbReference type="PROSITE" id="PS00478">
    <property type="entry name" value="LIM_DOMAIN_1"/>
    <property type="match status" value="2"/>
</dbReference>
<dbReference type="InterPro" id="IPR001781">
    <property type="entry name" value="Znf_LIM"/>
</dbReference>
<evidence type="ECO:0000256" key="8">
    <source>
        <dbReference type="ARBA" id="ARBA00037833"/>
    </source>
</evidence>
<evidence type="ECO:0000313" key="11">
    <source>
        <dbReference type="EMBL" id="CAD7263730.1"/>
    </source>
</evidence>
<evidence type="ECO:0000256" key="6">
    <source>
        <dbReference type="ARBA" id="ARBA00022949"/>
    </source>
</evidence>
<protein>
    <recommendedName>
        <fullName evidence="10">LIM zinc-binding domain-containing protein</fullName>
    </recommendedName>
</protein>
<comment type="subcellular location">
    <subcellularLocation>
        <location evidence="1">Cell junction</location>
    </subcellularLocation>
    <subcellularLocation>
        <location evidence="8">Cytoplasm</location>
        <location evidence="8">Myofibril</location>
        <location evidence="8">Sarcomere</location>
        <location evidence="8">M line</location>
    </subcellularLocation>
</comment>
<keyword evidence="2" id="KW-0963">Cytoplasm</keyword>
<dbReference type="GO" id="GO:0045216">
    <property type="term" value="P:cell-cell junction organization"/>
    <property type="evidence" value="ECO:0007669"/>
    <property type="project" value="TreeGrafter"/>
</dbReference>
<keyword evidence="4" id="KW-0677">Repeat</keyword>
<feature type="domain" description="LIM zinc-binding" evidence="10">
    <location>
        <begin position="22"/>
        <end position="126"/>
    </location>
</feature>
<evidence type="ECO:0000256" key="3">
    <source>
        <dbReference type="ARBA" id="ARBA00022723"/>
    </source>
</evidence>
<dbReference type="EMBL" id="OC003797">
    <property type="protein sequence ID" value="CAD7263730.1"/>
    <property type="molecule type" value="Genomic_DNA"/>
</dbReference>
<dbReference type="GO" id="GO:0098609">
    <property type="term" value="P:cell-cell adhesion"/>
    <property type="evidence" value="ECO:0007669"/>
    <property type="project" value="TreeGrafter"/>
</dbReference>
<evidence type="ECO:0000256" key="2">
    <source>
        <dbReference type="ARBA" id="ARBA00022490"/>
    </source>
</evidence>
<dbReference type="GO" id="GO:0031430">
    <property type="term" value="C:M band"/>
    <property type="evidence" value="ECO:0007669"/>
    <property type="project" value="UniProtKB-SubCell"/>
</dbReference>
<dbReference type="PANTHER" id="PTHR24210">
    <property type="entry name" value="LIM DOMAIN-CONTAINING PROTEIN"/>
    <property type="match status" value="1"/>
</dbReference>
<evidence type="ECO:0000256" key="9">
    <source>
        <dbReference type="PROSITE-ProRule" id="PRU00125"/>
    </source>
</evidence>
<dbReference type="Gene3D" id="2.10.110.10">
    <property type="entry name" value="Cysteine Rich Protein"/>
    <property type="match status" value="3"/>
</dbReference>
<dbReference type="FunFam" id="2.10.110.10:FF:000008">
    <property type="entry name" value="Paxillin isoform 1"/>
    <property type="match status" value="1"/>
</dbReference>
<proteinExistence type="predicted"/>
<dbReference type="SMART" id="SM00132">
    <property type="entry name" value="LIM"/>
    <property type="match status" value="3"/>
</dbReference>
<dbReference type="Pfam" id="PF00412">
    <property type="entry name" value="LIM"/>
    <property type="match status" value="3"/>
</dbReference>
<keyword evidence="7 9" id="KW-0440">LIM domain</keyword>
<keyword evidence="6" id="KW-0965">Cell junction</keyword>